<evidence type="ECO:0000256" key="1">
    <source>
        <dbReference type="ARBA" id="ARBA00023002"/>
    </source>
</evidence>
<comment type="caution">
    <text evidence="9">The sequence shown here is derived from an EMBL/GenBank/DDBJ whole genome shotgun (WGS) entry which is preliminary data.</text>
</comment>
<dbReference type="EMBL" id="RGOB01000028">
    <property type="protein sequence ID" value="NCU52991.1"/>
    <property type="molecule type" value="Genomic_DNA"/>
</dbReference>
<dbReference type="InterPro" id="IPR036509">
    <property type="entry name" value="Met_Sox_Rdtase_MsrA_sf"/>
</dbReference>
<sequence length="190" mass="22150">MKKLLILLFILFFSSVSYSQDKKNAYFAGGCFWCMEAAFEKIEGVTDVVSGYSGGTKANPTYEEVLRGRTGHIETVKITYDPKVISYLELLKNFWINIDPYDGKGQFCDKGNSYTSVIFYQNNEENKLIDQSINEMKSLNRKKIKTAFVEFKNFYPAEDYHQNYYKNNPTHYYSYLLGCGRLARLNEIWK</sequence>
<comment type="catalytic activity">
    <reaction evidence="3 4">
        <text>[thioredoxin]-disulfide + L-methionine + H2O = L-methionine (S)-S-oxide + [thioredoxin]-dithiol</text>
        <dbReference type="Rhea" id="RHEA:19993"/>
        <dbReference type="Rhea" id="RHEA-COMP:10698"/>
        <dbReference type="Rhea" id="RHEA-COMP:10700"/>
        <dbReference type="ChEBI" id="CHEBI:15377"/>
        <dbReference type="ChEBI" id="CHEBI:29950"/>
        <dbReference type="ChEBI" id="CHEBI:50058"/>
        <dbReference type="ChEBI" id="CHEBI:57844"/>
        <dbReference type="ChEBI" id="CHEBI:58772"/>
        <dbReference type="EC" id="1.8.4.11"/>
    </reaction>
</comment>
<dbReference type="Proteomes" id="UP000747791">
    <property type="component" value="Unassembled WGS sequence"/>
</dbReference>
<evidence type="ECO:0000313" key="10">
    <source>
        <dbReference type="Proteomes" id="UP000572953"/>
    </source>
</evidence>
<protein>
    <recommendedName>
        <fullName evidence="4">Peptide methionine sulfoxide reductase MsrA</fullName>
        <shortName evidence="4">Protein-methionine-S-oxide reductase</shortName>
        <ecNumber evidence="4">1.8.4.11</ecNumber>
    </recommendedName>
    <alternativeName>
        <fullName evidence="4">Peptide-methionine (S)-S-oxide reductase</fullName>
        <shortName evidence="4">Peptide Met(O) reductase</shortName>
    </alternativeName>
</protein>
<dbReference type="EMBL" id="RGGN01000011">
    <property type="protein sequence ID" value="NCU62609.1"/>
    <property type="molecule type" value="Genomic_DNA"/>
</dbReference>
<dbReference type="EMBL" id="RGET01000064">
    <property type="protein sequence ID" value="NBN88193.1"/>
    <property type="molecule type" value="Genomic_DNA"/>
</dbReference>
<evidence type="ECO:0000313" key="8">
    <source>
        <dbReference type="EMBL" id="NCU52991.1"/>
    </source>
</evidence>
<dbReference type="Gene3D" id="3.30.1060.10">
    <property type="entry name" value="Peptide methionine sulphoxide reductase MsrA"/>
    <property type="match status" value="1"/>
</dbReference>
<reference evidence="9 10" key="1">
    <citation type="submission" date="2018-10" db="EMBL/GenBank/DDBJ databases">
        <title>Iterative Subtractive Binning of Freshwater Chronoseries Metagenomes Recovers Nearly Complete Genomes from over Four Hundred Novel Species.</title>
        <authorList>
            <person name="Rodriguez-R L.M."/>
            <person name="Tsementzi D."/>
            <person name="Luo C."/>
            <person name="Konstantinidis K.T."/>
        </authorList>
    </citation>
    <scope>NUCLEOTIDE SEQUENCE [LARGE SCALE GENOMIC DNA]</scope>
    <source>
        <strain evidence="9">WB7_2B_003</strain>
        <strain evidence="7">WB7_6_001</strain>
        <strain evidence="8">WB8_2A_004</strain>
    </source>
</reference>
<accession>A0A845S6P9</accession>
<dbReference type="EC" id="1.8.4.11" evidence="4"/>
<dbReference type="Proteomes" id="UP000713222">
    <property type="component" value="Unassembled WGS sequence"/>
</dbReference>
<name>A0A845S6P9_9PROT</name>
<organism evidence="9 10">
    <name type="scientific">Candidatus Fonsibacter lacus</name>
    <dbReference type="NCBI Taxonomy" id="2576439"/>
    <lineage>
        <taxon>Bacteria</taxon>
        <taxon>Pseudomonadati</taxon>
        <taxon>Pseudomonadota</taxon>
        <taxon>Alphaproteobacteria</taxon>
        <taxon>Candidatus Pelagibacterales</taxon>
        <taxon>Candidatus Pelagibacterales incertae sedis</taxon>
        <taxon>Candidatus Fonsibacter</taxon>
    </lineage>
</organism>
<dbReference type="InterPro" id="IPR002569">
    <property type="entry name" value="Met_Sox_Rdtase_MsrA_dom"/>
</dbReference>
<dbReference type="GO" id="GO:0008113">
    <property type="term" value="F:peptide-methionine (S)-S-oxide reductase activity"/>
    <property type="evidence" value="ECO:0007669"/>
    <property type="project" value="UniProtKB-UniRule"/>
</dbReference>
<evidence type="ECO:0000313" key="7">
    <source>
        <dbReference type="EMBL" id="NBN88193.1"/>
    </source>
</evidence>
<proteinExistence type="inferred from homology"/>
<evidence type="ECO:0000256" key="5">
    <source>
        <dbReference type="SAM" id="SignalP"/>
    </source>
</evidence>
<feature type="chain" id="PRO_5032813795" description="Peptide methionine sulfoxide reductase MsrA" evidence="5">
    <location>
        <begin position="20"/>
        <end position="190"/>
    </location>
</feature>
<dbReference type="Pfam" id="PF01625">
    <property type="entry name" value="PMSR"/>
    <property type="match status" value="1"/>
</dbReference>
<dbReference type="PANTHER" id="PTHR43774:SF1">
    <property type="entry name" value="PEPTIDE METHIONINE SULFOXIDE REDUCTASE MSRA 2"/>
    <property type="match status" value="1"/>
</dbReference>
<evidence type="ECO:0000256" key="3">
    <source>
        <dbReference type="ARBA" id="ARBA00048782"/>
    </source>
</evidence>
<evidence type="ECO:0000259" key="6">
    <source>
        <dbReference type="Pfam" id="PF01625"/>
    </source>
</evidence>
<feature type="active site" evidence="4">
    <location>
        <position position="31"/>
    </location>
</feature>
<evidence type="ECO:0000313" key="9">
    <source>
        <dbReference type="EMBL" id="NCU62609.1"/>
    </source>
</evidence>
<evidence type="ECO:0000256" key="4">
    <source>
        <dbReference type="HAMAP-Rule" id="MF_01401"/>
    </source>
</evidence>
<feature type="domain" description="Peptide methionine sulphoxide reductase MsrA" evidence="6">
    <location>
        <begin position="25"/>
        <end position="173"/>
    </location>
</feature>
<comment type="catalytic activity">
    <reaction evidence="2 4">
        <text>L-methionyl-[protein] + [thioredoxin]-disulfide + H2O = L-methionyl-(S)-S-oxide-[protein] + [thioredoxin]-dithiol</text>
        <dbReference type="Rhea" id="RHEA:14217"/>
        <dbReference type="Rhea" id="RHEA-COMP:10698"/>
        <dbReference type="Rhea" id="RHEA-COMP:10700"/>
        <dbReference type="Rhea" id="RHEA-COMP:12313"/>
        <dbReference type="Rhea" id="RHEA-COMP:12315"/>
        <dbReference type="ChEBI" id="CHEBI:15377"/>
        <dbReference type="ChEBI" id="CHEBI:16044"/>
        <dbReference type="ChEBI" id="CHEBI:29950"/>
        <dbReference type="ChEBI" id="CHEBI:44120"/>
        <dbReference type="ChEBI" id="CHEBI:50058"/>
        <dbReference type="EC" id="1.8.4.11"/>
    </reaction>
</comment>
<dbReference type="Proteomes" id="UP000572953">
    <property type="component" value="Unassembled WGS sequence"/>
</dbReference>
<comment type="similarity">
    <text evidence="4">Belongs to the MsrA Met sulfoxide reductase family.</text>
</comment>
<dbReference type="PANTHER" id="PTHR43774">
    <property type="entry name" value="PEPTIDE METHIONINE SULFOXIDE REDUCTASE"/>
    <property type="match status" value="1"/>
</dbReference>
<dbReference type="SUPFAM" id="SSF55068">
    <property type="entry name" value="Peptide methionine sulfoxide reductase"/>
    <property type="match status" value="1"/>
</dbReference>
<dbReference type="HAMAP" id="MF_01401">
    <property type="entry name" value="MsrA"/>
    <property type="match status" value="1"/>
</dbReference>
<keyword evidence="1 4" id="KW-0560">Oxidoreductase</keyword>
<dbReference type="NCBIfam" id="TIGR00401">
    <property type="entry name" value="msrA"/>
    <property type="match status" value="1"/>
</dbReference>
<comment type="function">
    <text evidence="4">Has an important function as a repair enzyme for proteins that have been inactivated by oxidation. Catalyzes the reversible oxidation-reduction of methionine sulfoxide in proteins to methionine.</text>
</comment>
<evidence type="ECO:0000256" key="2">
    <source>
        <dbReference type="ARBA" id="ARBA00047806"/>
    </source>
</evidence>
<feature type="signal peptide" evidence="5">
    <location>
        <begin position="1"/>
        <end position="19"/>
    </location>
</feature>
<dbReference type="AlphaFoldDB" id="A0A845S6P9"/>
<keyword evidence="5" id="KW-0732">Signal</keyword>
<gene>
    <name evidence="4 9" type="primary">msrA</name>
    <name evidence="7" type="ORF">EBV32_03785</name>
    <name evidence="9" type="ORF">EBV78_00705</name>
    <name evidence="8" type="ORF">EBX74_01610</name>
</gene>